<evidence type="ECO:0000256" key="1">
    <source>
        <dbReference type="SAM" id="MobiDB-lite"/>
    </source>
</evidence>
<feature type="compositionally biased region" description="Polar residues" evidence="1">
    <location>
        <begin position="208"/>
        <end position="225"/>
    </location>
</feature>
<dbReference type="Proteomes" id="UP000664169">
    <property type="component" value="Unassembled WGS sequence"/>
</dbReference>
<comment type="caution">
    <text evidence="2">The sequence shown here is derived from an EMBL/GenBank/DDBJ whole genome shotgun (WGS) entry which is preliminary data.</text>
</comment>
<keyword evidence="3" id="KW-1185">Reference proteome</keyword>
<accession>A0A8H3FLN3</accession>
<evidence type="ECO:0000313" key="3">
    <source>
        <dbReference type="Proteomes" id="UP000664169"/>
    </source>
</evidence>
<proteinExistence type="predicted"/>
<name>A0A8H3FLN3_9LECA</name>
<feature type="compositionally biased region" description="Polar residues" evidence="1">
    <location>
        <begin position="93"/>
        <end position="103"/>
    </location>
</feature>
<protein>
    <submittedName>
        <fullName evidence="2">Uncharacterized protein</fullName>
    </submittedName>
</protein>
<feature type="region of interest" description="Disordered" evidence="1">
    <location>
        <begin position="245"/>
        <end position="267"/>
    </location>
</feature>
<evidence type="ECO:0000313" key="2">
    <source>
        <dbReference type="EMBL" id="CAF9926824.1"/>
    </source>
</evidence>
<dbReference type="EMBL" id="CAJPDQ010000026">
    <property type="protein sequence ID" value="CAF9926824.1"/>
    <property type="molecule type" value="Genomic_DNA"/>
</dbReference>
<sequence>MSLQWLIHTVSLQSKSRALSIVSGGMYQSLVTLILLSIAQAFNQSPKSTHGAVTPINTRDVSTGRLFPRSSLKRPAPDLGLSGSQDRNIRQRPGSSSSQQAIQDRNARCPFSQSTSSQEADRNQRLNVSPASSHGREPAGTGRARTPSSPSPNHNQKSQSRQGTSPPASSGPSQLSGNNSGRTYSTSSSQGQSSGSSRERSQISKSQLSGSATTQSQDEFSSVPSSPKRAYPVSVATLTKGPATVTTWEGKSRGGGIPATHIGEGQWRMTDGSNPRKALIATTHHSHTAETYAFGTGQRAGIRTLLHGLTSSGTRITIPRANGQHETHQGGTISCKAATDDIANGAHIMGSFKGQGRFDIEAKHLSTDSDSELEY</sequence>
<gene>
    <name evidence="2" type="ORF">GOMPHAMPRED_004237</name>
</gene>
<feature type="region of interest" description="Disordered" evidence="1">
    <location>
        <begin position="46"/>
        <end position="229"/>
    </location>
</feature>
<organism evidence="2 3">
    <name type="scientific">Gomphillus americanus</name>
    <dbReference type="NCBI Taxonomy" id="1940652"/>
    <lineage>
        <taxon>Eukaryota</taxon>
        <taxon>Fungi</taxon>
        <taxon>Dikarya</taxon>
        <taxon>Ascomycota</taxon>
        <taxon>Pezizomycotina</taxon>
        <taxon>Lecanoromycetes</taxon>
        <taxon>OSLEUM clade</taxon>
        <taxon>Ostropomycetidae</taxon>
        <taxon>Ostropales</taxon>
        <taxon>Graphidaceae</taxon>
        <taxon>Gomphilloideae</taxon>
        <taxon>Gomphillus</taxon>
    </lineage>
</organism>
<reference evidence="2" key="1">
    <citation type="submission" date="2021-03" db="EMBL/GenBank/DDBJ databases">
        <authorList>
            <person name="Tagirdzhanova G."/>
        </authorList>
    </citation>
    <scope>NUCLEOTIDE SEQUENCE</scope>
</reference>
<feature type="compositionally biased region" description="Polar residues" evidence="1">
    <location>
        <begin position="146"/>
        <end position="175"/>
    </location>
</feature>
<feature type="compositionally biased region" description="Low complexity" evidence="1">
    <location>
        <begin position="176"/>
        <end position="196"/>
    </location>
</feature>
<dbReference type="AlphaFoldDB" id="A0A8H3FLN3"/>